<name>A0A401SCJ1_CHIPU</name>
<evidence type="ECO:0000313" key="23">
    <source>
        <dbReference type="Proteomes" id="UP000287033"/>
    </source>
</evidence>
<feature type="binding site" evidence="19">
    <location>
        <position position="191"/>
    </location>
    <ligand>
        <name>ATP</name>
        <dbReference type="ChEBI" id="CHEBI:30616"/>
    </ligand>
</feature>
<dbReference type="InterPro" id="IPR054521">
    <property type="entry name" value="HRI2_3H"/>
</dbReference>
<comment type="caution">
    <text evidence="22">The sequence shown here is derived from an EMBL/GenBank/DDBJ whole genome shotgun (WGS) entry which is preliminary data.</text>
</comment>
<evidence type="ECO:0000256" key="11">
    <source>
        <dbReference type="ARBA" id="ARBA00023193"/>
    </source>
</evidence>
<dbReference type="Gene3D" id="1.10.510.10">
    <property type="entry name" value="Transferase(Phosphotransferase) domain 1"/>
    <property type="match status" value="1"/>
</dbReference>
<dbReference type="GO" id="GO:0004694">
    <property type="term" value="F:eukaryotic translation initiation factor 2alpha kinase activity"/>
    <property type="evidence" value="ECO:0007669"/>
    <property type="project" value="TreeGrafter"/>
</dbReference>
<keyword evidence="6 19" id="KW-0547">Nucleotide-binding</keyword>
<evidence type="ECO:0000256" key="4">
    <source>
        <dbReference type="ARBA" id="ARBA00022679"/>
    </source>
</evidence>
<dbReference type="AlphaFoldDB" id="A0A401SCJ1"/>
<accession>A0A401SCJ1</accession>
<keyword evidence="10" id="KW-1015">Disulfide bond</keyword>
<evidence type="ECO:0000256" key="7">
    <source>
        <dbReference type="ARBA" id="ARBA00022777"/>
    </source>
</evidence>
<dbReference type="STRING" id="137246.A0A401SCJ1"/>
<keyword evidence="3" id="KW-0597">Phosphoprotein</keyword>
<comment type="catalytic activity">
    <reaction evidence="18">
        <text>L-seryl-[protein] + ATP = O-phospho-L-seryl-[protein] + ADP + H(+)</text>
        <dbReference type="Rhea" id="RHEA:17989"/>
        <dbReference type="Rhea" id="RHEA-COMP:9863"/>
        <dbReference type="Rhea" id="RHEA-COMP:11604"/>
        <dbReference type="ChEBI" id="CHEBI:15378"/>
        <dbReference type="ChEBI" id="CHEBI:29999"/>
        <dbReference type="ChEBI" id="CHEBI:30616"/>
        <dbReference type="ChEBI" id="CHEBI:83421"/>
        <dbReference type="ChEBI" id="CHEBI:456216"/>
        <dbReference type="EC" id="2.7.11.1"/>
    </reaction>
    <physiologicalReaction direction="left-to-right" evidence="18">
        <dbReference type="Rhea" id="RHEA:17990"/>
    </physiologicalReaction>
</comment>
<sequence length="686" mass="77328">MDSGDDLRRPRAKLAFSLPQQVPATFDETDLMQQCSLVECNQAKTTLMDFTVAIPNQLLLVSLLEHLCFIYEKNPQRSMILFKLLCHKLAGMHLISPITFSDEFSTVRLQHNQAFTNLLQAVSNGLYRQGQAISGEAPTHLSYRTKEALFQEQTSRYMNEFEEIERLGKGSYGKVYKVRNKLDRQLYAVKKILMKKITRYDCMKVLREVKVLAGLQHLHIVGYHTAWMEHVQPPPLKSNQIPYSTFCALKGPSGQEDCRDSSTQNIETSSSSIIFAETNSVAIEGGTLSRSKLVEGEMCTNTSWANDNHIFFYDGNCAARCANAGICQPPASLPGMKDIQVHSSLLPSKCPSFETQKSRIVKSDLNPLVEAVATEAEDIERPKEKVIGALEEISGSSSHANINSNLEDGSFTDMHHESKIQFHLMLHIQMQLCERSLQDWILDRNRKSTEGLSLTGPFDLVDPECTIHIFWQLLEGVQFIHSRGVMHRDLKPRNIFLHGPDYHVRIGDFGLACSDIITKASDQSPAATKLADLKHTSGVGTCLYASPEQLRGSSYDFKSDMYSVGIILMELFQPFGTAMERIKTLTALRESHISEDFAQHWPVHAKYVKLLTSRIASCRPSADEMLTSELFRSSPQVNVSRDNLEWKVVAQEQEIKSLQQKVIDQQDEIRSLKEVIKLLAGEREPS</sequence>
<evidence type="ECO:0000256" key="5">
    <source>
        <dbReference type="ARBA" id="ARBA00022737"/>
    </source>
</evidence>
<evidence type="ECO:0000256" key="9">
    <source>
        <dbReference type="ARBA" id="ARBA00022843"/>
    </source>
</evidence>
<dbReference type="PROSITE" id="PS00108">
    <property type="entry name" value="PROTEIN_KINASE_ST"/>
    <property type="match status" value="1"/>
</dbReference>
<feature type="domain" description="Protein kinase" evidence="21">
    <location>
        <begin position="161"/>
        <end position="631"/>
    </location>
</feature>
<evidence type="ECO:0000256" key="1">
    <source>
        <dbReference type="ARBA" id="ARBA00012513"/>
    </source>
</evidence>
<dbReference type="Pfam" id="PF22949">
    <property type="entry name" value="HRI2_3H"/>
    <property type="match status" value="1"/>
</dbReference>
<dbReference type="PROSITE" id="PS50011">
    <property type="entry name" value="PROTEIN_KINASE_DOM"/>
    <property type="match status" value="1"/>
</dbReference>
<evidence type="ECO:0000256" key="15">
    <source>
        <dbReference type="ARBA" id="ARBA00042914"/>
    </source>
</evidence>
<keyword evidence="5" id="KW-0677">Repeat</keyword>
<keyword evidence="11" id="KW-0652">Protein synthesis inhibitor</keyword>
<dbReference type="OMA" id="WDWIADR"/>
<dbReference type="Pfam" id="PF00069">
    <property type="entry name" value="Pkinase"/>
    <property type="match status" value="2"/>
</dbReference>
<dbReference type="Gene3D" id="3.30.200.20">
    <property type="entry name" value="Phosphorylase Kinase, domain 1"/>
    <property type="match status" value="1"/>
</dbReference>
<keyword evidence="2" id="KW-0723">Serine/threonine-protein kinase</keyword>
<dbReference type="OrthoDB" id="1405469at2759"/>
<dbReference type="InterPro" id="IPR011009">
    <property type="entry name" value="Kinase-like_dom_sf"/>
</dbReference>
<evidence type="ECO:0000256" key="14">
    <source>
        <dbReference type="ARBA" id="ARBA00042456"/>
    </source>
</evidence>
<dbReference type="InterPro" id="IPR000719">
    <property type="entry name" value="Prot_kinase_dom"/>
</dbReference>
<dbReference type="InterPro" id="IPR050339">
    <property type="entry name" value="CC_SR_Kinase"/>
</dbReference>
<evidence type="ECO:0000256" key="6">
    <source>
        <dbReference type="ARBA" id="ARBA00022741"/>
    </source>
</evidence>
<reference evidence="22 23" key="1">
    <citation type="journal article" date="2018" name="Nat. Ecol. Evol.">
        <title>Shark genomes provide insights into elasmobranch evolution and the origin of vertebrates.</title>
        <authorList>
            <person name="Hara Y"/>
            <person name="Yamaguchi K"/>
            <person name="Onimaru K"/>
            <person name="Kadota M"/>
            <person name="Koyanagi M"/>
            <person name="Keeley SD"/>
            <person name="Tatsumi K"/>
            <person name="Tanaka K"/>
            <person name="Motone F"/>
            <person name="Kageyama Y"/>
            <person name="Nozu R"/>
            <person name="Adachi N"/>
            <person name="Nishimura O"/>
            <person name="Nakagawa R"/>
            <person name="Tanegashima C"/>
            <person name="Kiyatake I"/>
            <person name="Matsumoto R"/>
            <person name="Murakumo K"/>
            <person name="Nishida K"/>
            <person name="Terakita A"/>
            <person name="Kuratani S"/>
            <person name="Sato K"/>
            <person name="Hyodo S Kuraku.S."/>
        </authorList>
    </citation>
    <scope>NUCLEOTIDE SEQUENCE [LARGE SCALE GENOMIC DNA]</scope>
</reference>
<evidence type="ECO:0000259" key="21">
    <source>
        <dbReference type="PROSITE" id="PS50011"/>
    </source>
</evidence>
<protein>
    <recommendedName>
        <fullName evidence="13">Eukaryotic translation initiation factor 2-alpha kinase 1</fullName>
        <ecNumber evidence="1">2.7.11.1</ecNumber>
    </recommendedName>
    <alternativeName>
        <fullName evidence="15">Heme-regulated eukaryotic initiation factor eIF-2-alpha kinase</fullName>
    </alternativeName>
    <alternativeName>
        <fullName evidence="14">Hemin-sensitive initiation factor 2-alpha kinase</fullName>
    </alternativeName>
</protein>
<evidence type="ECO:0000313" key="22">
    <source>
        <dbReference type="EMBL" id="GCC28063.1"/>
    </source>
</evidence>
<evidence type="ECO:0000256" key="19">
    <source>
        <dbReference type="PROSITE-ProRule" id="PRU10141"/>
    </source>
</evidence>
<comment type="catalytic activity">
    <reaction evidence="17">
        <text>L-threonyl-[protein] + ATP = O-phospho-L-threonyl-[protein] + ADP + H(+)</text>
        <dbReference type="Rhea" id="RHEA:46608"/>
        <dbReference type="Rhea" id="RHEA-COMP:11060"/>
        <dbReference type="Rhea" id="RHEA-COMP:11605"/>
        <dbReference type="ChEBI" id="CHEBI:15378"/>
        <dbReference type="ChEBI" id="CHEBI:30013"/>
        <dbReference type="ChEBI" id="CHEBI:30616"/>
        <dbReference type="ChEBI" id="CHEBI:61977"/>
        <dbReference type="ChEBI" id="CHEBI:456216"/>
        <dbReference type="EC" id="2.7.11.1"/>
    </reaction>
    <physiologicalReaction direction="left-to-right" evidence="17">
        <dbReference type="Rhea" id="RHEA:46609"/>
    </physiologicalReaction>
</comment>
<dbReference type="InterPro" id="IPR017441">
    <property type="entry name" value="Protein_kinase_ATP_BS"/>
</dbReference>
<evidence type="ECO:0000256" key="8">
    <source>
        <dbReference type="ARBA" id="ARBA00022840"/>
    </source>
</evidence>
<dbReference type="GO" id="GO:0005634">
    <property type="term" value="C:nucleus"/>
    <property type="evidence" value="ECO:0007669"/>
    <property type="project" value="TreeGrafter"/>
</dbReference>
<keyword evidence="7" id="KW-0418">Kinase</keyword>
<evidence type="ECO:0000256" key="16">
    <source>
        <dbReference type="ARBA" id="ARBA00046654"/>
    </source>
</evidence>
<dbReference type="SUPFAM" id="SSF56112">
    <property type="entry name" value="Protein kinase-like (PK-like)"/>
    <property type="match status" value="1"/>
</dbReference>
<evidence type="ECO:0000256" key="13">
    <source>
        <dbReference type="ARBA" id="ARBA00040433"/>
    </source>
</evidence>
<evidence type="ECO:0000256" key="20">
    <source>
        <dbReference type="SAM" id="Coils"/>
    </source>
</evidence>
<evidence type="ECO:0000256" key="10">
    <source>
        <dbReference type="ARBA" id="ARBA00023157"/>
    </source>
</evidence>
<evidence type="ECO:0000256" key="17">
    <source>
        <dbReference type="ARBA" id="ARBA00048659"/>
    </source>
</evidence>
<evidence type="ECO:0000256" key="12">
    <source>
        <dbReference type="ARBA" id="ARBA00037982"/>
    </source>
</evidence>
<keyword evidence="4" id="KW-0808">Transferase</keyword>
<organism evidence="22 23">
    <name type="scientific">Chiloscyllium punctatum</name>
    <name type="common">Brownbanded bambooshark</name>
    <name type="synonym">Hemiscyllium punctatum</name>
    <dbReference type="NCBI Taxonomy" id="137246"/>
    <lineage>
        <taxon>Eukaryota</taxon>
        <taxon>Metazoa</taxon>
        <taxon>Chordata</taxon>
        <taxon>Craniata</taxon>
        <taxon>Vertebrata</taxon>
        <taxon>Chondrichthyes</taxon>
        <taxon>Elasmobranchii</taxon>
        <taxon>Galeomorphii</taxon>
        <taxon>Galeoidea</taxon>
        <taxon>Orectolobiformes</taxon>
        <taxon>Hemiscylliidae</taxon>
        <taxon>Chiloscyllium</taxon>
    </lineage>
</organism>
<keyword evidence="20" id="KW-0175">Coiled coil</keyword>
<dbReference type="GO" id="GO:0005524">
    <property type="term" value="F:ATP binding"/>
    <property type="evidence" value="ECO:0007669"/>
    <property type="project" value="UniProtKB-UniRule"/>
</dbReference>
<comment type="similarity">
    <text evidence="12">Belongs to the protein kinase superfamily. Ser/Thr protein kinase family. GCN2 subfamily.</text>
</comment>
<dbReference type="FunFam" id="1.10.510.10:FF:000375">
    <property type="entry name" value="Putative eukaryotic translation initiation factor 2-alpha kinase 1"/>
    <property type="match status" value="1"/>
</dbReference>
<gene>
    <name evidence="22" type="ORF">chiPu_0006489</name>
</gene>
<dbReference type="PANTHER" id="PTHR11042:SF160">
    <property type="entry name" value="EUKARYOTIC TRANSLATION INITIATION FACTOR 2-ALPHA KINASE 1"/>
    <property type="match status" value="1"/>
</dbReference>
<dbReference type="EC" id="2.7.11.1" evidence="1"/>
<dbReference type="Proteomes" id="UP000287033">
    <property type="component" value="Unassembled WGS sequence"/>
</dbReference>
<evidence type="ECO:0000256" key="18">
    <source>
        <dbReference type="ARBA" id="ARBA00048977"/>
    </source>
</evidence>
<dbReference type="GO" id="GO:0017148">
    <property type="term" value="P:negative regulation of translation"/>
    <property type="evidence" value="ECO:0007669"/>
    <property type="project" value="UniProtKB-KW"/>
</dbReference>
<feature type="coiled-coil region" evidence="20">
    <location>
        <begin position="641"/>
        <end position="675"/>
    </location>
</feature>
<evidence type="ECO:0000256" key="2">
    <source>
        <dbReference type="ARBA" id="ARBA00022527"/>
    </source>
</evidence>
<evidence type="ECO:0000256" key="3">
    <source>
        <dbReference type="ARBA" id="ARBA00022553"/>
    </source>
</evidence>
<dbReference type="PANTHER" id="PTHR11042">
    <property type="entry name" value="EUKARYOTIC TRANSLATION INITIATION FACTOR 2-ALPHA KINASE EIF2-ALPHA KINASE -RELATED"/>
    <property type="match status" value="1"/>
</dbReference>
<dbReference type="PROSITE" id="PS00107">
    <property type="entry name" value="PROTEIN_KINASE_ATP"/>
    <property type="match status" value="1"/>
</dbReference>
<comment type="subunit">
    <text evidence="16">Synthesized in an inactive form that binds to the N-terminal domain of CDC37. Has to be associated with a multiprotein complex containing Hsp90, CDC37 and PPP5C for maturation and activation by autophosphorylation. The phosphatase PPP5C modulates this activation. Homodimer; homodimerizes in presence of heme, forming a disulfide-linked inactive homodimer. Interacts with DELE1; binds both to full-length DELE1 and processed form of DELE1 (S-DELE1) in response to stress, leading to activate its protein kinase activity and trigger the integrated stress response (ISR).</text>
</comment>
<dbReference type="EMBL" id="BEZZ01000190">
    <property type="protein sequence ID" value="GCC28063.1"/>
    <property type="molecule type" value="Genomic_DNA"/>
</dbReference>
<dbReference type="GO" id="GO:0005737">
    <property type="term" value="C:cytoplasm"/>
    <property type="evidence" value="ECO:0007669"/>
    <property type="project" value="TreeGrafter"/>
</dbReference>
<keyword evidence="23" id="KW-1185">Reference proteome</keyword>
<keyword evidence="9" id="KW-0832">Ubl conjugation</keyword>
<keyword evidence="8 19" id="KW-0067">ATP-binding</keyword>
<proteinExistence type="inferred from homology"/>
<dbReference type="SMART" id="SM00220">
    <property type="entry name" value="S_TKc"/>
    <property type="match status" value="1"/>
</dbReference>
<dbReference type="InterPro" id="IPR008271">
    <property type="entry name" value="Ser/Thr_kinase_AS"/>
</dbReference>